<gene>
    <name evidence="3" type="ORF">LXO92_01035</name>
</gene>
<keyword evidence="3" id="KW-0418">Kinase</keyword>
<dbReference type="PANTHER" id="PTHR44167:SF24">
    <property type="entry name" value="SERINE_THREONINE-PROTEIN KINASE CHK2"/>
    <property type="match status" value="1"/>
</dbReference>
<dbReference type="Proteomes" id="UP001320170">
    <property type="component" value="Unassembled WGS sequence"/>
</dbReference>
<reference evidence="3 4" key="1">
    <citation type="journal article" date="2024" name="Pathogens">
        <title>Characterization of a Novel Species of Legionella Isolated from a Healthcare Facility: Legionella resiliens sp. nov.</title>
        <authorList>
            <person name="Cristino S."/>
            <person name="Pascale M.R."/>
            <person name="Marino F."/>
            <person name="Derelitto C."/>
            <person name="Salaris S."/>
            <person name="Orsini M."/>
            <person name="Squarzoni S."/>
            <person name="Grottola A."/>
            <person name="Girolamini L."/>
        </authorList>
    </citation>
    <scope>NUCLEOTIDE SEQUENCE [LARGE SCALE GENOMIC DNA]</scope>
    <source>
        <strain evidence="3 4">8cVS16</strain>
    </source>
</reference>
<evidence type="ECO:0000313" key="4">
    <source>
        <dbReference type="Proteomes" id="UP001320170"/>
    </source>
</evidence>
<accession>A0ABS8WZ25</accession>
<dbReference type="SMART" id="SM00220">
    <property type="entry name" value="S_TKc"/>
    <property type="match status" value="1"/>
</dbReference>
<evidence type="ECO:0000256" key="1">
    <source>
        <dbReference type="SAM" id="MobiDB-lite"/>
    </source>
</evidence>
<dbReference type="RefSeq" id="WP_182350901.1">
    <property type="nucleotide sequence ID" value="NZ_JAJSPM010000001.1"/>
</dbReference>
<dbReference type="InterPro" id="IPR011009">
    <property type="entry name" value="Kinase-like_dom_sf"/>
</dbReference>
<organism evidence="3 4">
    <name type="scientific">Legionella resiliens</name>
    <dbReference type="NCBI Taxonomy" id="2905958"/>
    <lineage>
        <taxon>Bacteria</taxon>
        <taxon>Pseudomonadati</taxon>
        <taxon>Pseudomonadota</taxon>
        <taxon>Gammaproteobacteria</taxon>
        <taxon>Legionellales</taxon>
        <taxon>Legionellaceae</taxon>
        <taxon>Legionella</taxon>
    </lineage>
</organism>
<keyword evidence="4" id="KW-1185">Reference proteome</keyword>
<dbReference type="GO" id="GO:0016301">
    <property type="term" value="F:kinase activity"/>
    <property type="evidence" value="ECO:0007669"/>
    <property type="project" value="UniProtKB-KW"/>
</dbReference>
<comment type="caution">
    <text evidence="3">The sequence shown here is derived from an EMBL/GenBank/DDBJ whole genome shotgun (WGS) entry which is preliminary data.</text>
</comment>
<name>A0ABS8WZ25_9GAMM</name>
<dbReference type="PROSITE" id="PS50011">
    <property type="entry name" value="PROTEIN_KINASE_DOM"/>
    <property type="match status" value="1"/>
</dbReference>
<proteinExistence type="predicted"/>
<dbReference type="Gene3D" id="1.10.510.10">
    <property type="entry name" value="Transferase(Phosphotransferase) domain 1"/>
    <property type="match status" value="1"/>
</dbReference>
<feature type="region of interest" description="Disordered" evidence="1">
    <location>
        <begin position="448"/>
        <end position="467"/>
    </location>
</feature>
<dbReference type="InterPro" id="IPR000719">
    <property type="entry name" value="Prot_kinase_dom"/>
</dbReference>
<dbReference type="Pfam" id="PF00069">
    <property type="entry name" value="Pkinase"/>
    <property type="match status" value="1"/>
</dbReference>
<dbReference type="PROSITE" id="PS00108">
    <property type="entry name" value="PROTEIN_KINASE_ST"/>
    <property type="match status" value="1"/>
</dbReference>
<keyword evidence="3" id="KW-0808">Transferase</keyword>
<protein>
    <submittedName>
        <fullName evidence="3">Protein kinase</fullName>
    </submittedName>
</protein>
<sequence length="467" mass="52684">MKKILNGLKSSSIIDPAHPKNKSEKKLIGMLIAQEEQKHAEKEHHKISKTITGKTNKKLDHSGGVTEIPILKTTYEVQGKKIQLTNALVKFNDEYLVVKDKIGEGSLGHKVKVLPVVYKKDSSGQYVYQPLGKNNECVIKVCAPHLDHYSEEAPQQAWEKLKKSAQHEYEMLRASGDKNAGLFIDEDKQKVYIKSTKAPGLPLDKYLASNPDLPIQERLSLIHSINQAVLNLHAKNIYHLDLKLENIFFDPTTKKVTLIDFGSSIRLKPHEVSNPLGELTDDIELHVTTPFLEPSDKKQNSAGQIDSFSMAGVHGLILSDWSNAKGWPYKSVMQKKGKGYILFDTPEDRQYDFNSLKSETPSYIKDDADHKLLASVVDELNNLGHVDKEKRMYVQQFQTQITECFEITTPQQESSPDLPPTDLLDQVSIQSSLSSIVTKFKEIKQTLGRSLDKSKDEKDTKVELPKF</sequence>
<evidence type="ECO:0000313" key="3">
    <source>
        <dbReference type="EMBL" id="MCE3530959.1"/>
    </source>
</evidence>
<dbReference type="InterPro" id="IPR008271">
    <property type="entry name" value="Ser/Thr_kinase_AS"/>
</dbReference>
<dbReference type="PANTHER" id="PTHR44167">
    <property type="entry name" value="OVARIAN-SPECIFIC SERINE/THREONINE-PROTEIN KINASE LOK-RELATED"/>
    <property type="match status" value="1"/>
</dbReference>
<feature type="region of interest" description="Disordered" evidence="1">
    <location>
        <begin position="1"/>
        <end position="20"/>
    </location>
</feature>
<dbReference type="EMBL" id="JAJTND010000001">
    <property type="protein sequence ID" value="MCE3530959.1"/>
    <property type="molecule type" value="Genomic_DNA"/>
</dbReference>
<dbReference type="SUPFAM" id="SSF56112">
    <property type="entry name" value="Protein kinase-like (PK-like)"/>
    <property type="match status" value="1"/>
</dbReference>
<feature type="domain" description="Protein kinase" evidence="2">
    <location>
        <begin position="96"/>
        <end position="405"/>
    </location>
</feature>
<evidence type="ECO:0000259" key="2">
    <source>
        <dbReference type="PROSITE" id="PS50011"/>
    </source>
</evidence>